<proteinExistence type="predicted"/>
<evidence type="ECO:0000313" key="3">
    <source>
        <dbReference type="Proteomes" id="UP000075806"/>
    </source>
</evidence>
<keyword evidence="1" id="KW-1133">Transmembrane helix</keyword>
<dbReference type="RefSeq" id="WP_061949548.1">
    <property type="nucleotide sequence ID" value="NZ_LTAO01000034.1"/>
</dbReference>
<evidence type="ECO:0000313" key="2">
    <source>
        <dbReference type="EMBL" id="KYG28124.1"/>
    </source>
</evidence>
<name>A0A161P9C9_9BACI</name>
<feature type="transmembrane region" description="Helical" evidence="1">
    <location>
        <begin position="328"/>
        <end position="349"/>
    </location>
</feature>
<keyword evidence="3" id="KW-1185">Reference proteome</keyword>
<feature type="transmembrane region" description="Helical" evidence="1">
    <location>
        <begin position="205"/>
        <end position="222"/>
    </location>
</feature>
<sequence>MNRPNNIIAFFLSLIPGGGFFYLRRPIVAFMYIIPIFFLIAAAVFSLFVLAHLELAFIAVVIGIFIWFIQLIHCVISLLQNPTISVQSGEELEASRQKKEESDRLFITFMSLIPGLGHMQLGLMNRGLTLMTLFFGLITMVIFTVAVTGRGIFIAFLGLLPIIWIFNLFDVTQFLNKKGKGEEIIDRSILDDIEENRIGRKSKPIAMLFAIFPGAGHLYLGLQQRGIQLMALFLVGLFLIDLLRLSMFLFLIPIIWFFSFFDALQKVGQYDQNLEDVPVFTVFRNYQKWLGIGAILLGVYYLLDQVLINAFGEMFYQYFQMDLHYWFYNYFQTFIVCTLLICAGIYLLAGKKKSASANKGEV</sequence>
<gene>
    <name evidence="2" type="ORF">AZF04_09480</name>
</gene>
<feature type="transmembrane region" description="Helical" evidence="1">
    <location>
        <begin position="30"/>
        <end position="50"/>
    </location>
</feature>
<keyword evidence="1" id="KW-0812">Transmembrane</keyword>
<evidence type="ECO:0000256" key="1">
    <source>
        <dbReference type="SAM" id="Phobius"/>
    </source>
</evidence>
<evidence type="ECO:0008006" key="4">
    <source>
        <dbReference type="Google" id="ProtNLM"/>
    </source>
</evidence>
<feature type="transmembrane region" description="Helical" evidence="1">
    <location>
        <begin position="128"/>
        <end position="146"/>
    </location>
</feature>
<feature type="transmembrane region" description="Helical" evidence="1">
    <location>
        <begin position="56"/>
        <end position="79"/>
    </location>
</feature>
<feature type="transmembrane region" description="Helical" evidence="1">
    <location>
        <begin position="289"/>
        <end position="308"/>
    </location>
</feature>
<feature type="transmembrane region" description="Helical" evidence="1">
    <location>
        <begin position="152"/>
        <end position="169"/>
    </location>
</feature>
<dbReference type="Proteomes" id="UP000075806">
    <property type="component" value="Unassembled WGS sequence"/>
</dbReference>
<dbReference type="EMBL" id="LTAO01000034">
    <property type="protein sequence ID" value="KYG28124.1"/>
    <property type="molecule type" value="Genomic_DNA"/>
</dbReference>
<reference evidence="2" key="1">
    <citation type="submission" date="2016-02" db="EMBL/GenBank/DDBJ databases">
        <title>Genome sequence of Bacillus trypoxylicola KCTC 13244(T).</title>
        <authorList>
            <person name="Jeong H."/>
            <person name="Park S.-H."/>
            <person name="Choi S.-K."/>
        </authorList>
    </citation>
    <scope>NUCLEOTIDE SEQUENCE [LARGE SCALE GENOMIC DNA]</scope>
    <source>
        <strain evidence="2">KCTC 13244</strain>
    </source>
</reference>
<feature type="transmembrane region" description="Helical" evidence="1">
    <location>
        <begin position="228"/>
        <end position="258"/>
    </location>
</feature>
<accession>A0A161P9C9</accession>
<comment type="caution">
    <text evidence="2">The sequence shown here is derived from an EMBL/GenBank/DDBJ whole genome shotgun (WGS) entry which is preliminary data.</text>
</comment>
<organism evidence="2 3">
    <name type="scientific">Alkalihalobacillus trypoxylicola</name>
    <dbReference type="NCBI Taxonomy" id="519424"/>
    <lineage>
        <taxon>Bacteria</taxon>
        <taxon>Bacillati</taxon>
        <taxon>Bacillota</taxon>
        <taxon>Bacilli</taxon>
        <taxon>Bacillales</taxon>
        <taxon>Bacillaceae</taxon>
        <taxon>Alkalihalobacillus</taxon>
    </lineage>
</organism>
<dbReference type="OrthoDB" id="82335at2"/>
<protein>
    <recommendedName>
        <fullName evidence="4">Multi-TM2 domain-containing protein</fullName>
    </recommendedName>
</protein>
<feature type="transmembrane region" description="Helical" evidence="1">
    <location>
        <begin position="6"/>
        <end position="23"/>
    </location>
</feature>
<dbReference type="STRING" id="519424.AZF04_09480"/>
<keyword evidence="1" id="KW-0472">Membrane</keyword>
<dbReference type="AlphaFoldDB" id="A0A161P9C9"/>